<feature type="compositionally biased region" description="Low complexity" evidence="1">
    <location>
        <begin position="193"/>
        <end position="202"/>
    </location>
</feature>
<evidence type="ECO:0000313" key="4">
    <source>
        <dbReference type="EMBL" id="PMB98164.1"/>
    </source>
</evidence>
<keyword evidence="2" id="KW-0472">Membrane</keyword>
<keyword evidence="5" id="KW-1185">Reference proteome</keyword>
<reference evidence="4 5" key="1">
    <citation type="submission" date="2017-09" db="EMBL/GenBank/DDBJ databases">
        <title>Bacterial strain isolated from the female urinary microbiota.</title>
        <authorList>
            <person name="Thomas-White K."/>
            <person name="Kumar N."/>
            <person name="Forster S."/>
            <person name="Putonti C."/>
            <person name="Lawley T."/>
            <person name="Wolfe A.J."/>
        </authorList>
    </citation>
    <scope>NUCLEOTIDE SEQUENCE [LARGE SCALE GENOMIC DNA]</scope>
    <source>
        <strain evidence="4 5">UMB0680</strain>
    </source>
</reference>
<feature type="region of interest" description="Disordered" evidence="1">
    <location>
        <begin position="60"/>
        <end position="84"/>
    </location>
</feature>
<feature type="transmembrane region" description="Helical" evidence="2">
    <location>
        <begin position="32"/>
        <end position="54"/>
    </location>
</feature>
<feature type="region of interest" description="Disordered" evidence="1">
    <location>
        <begin position="1"/>
        <end position="25"/>
    </location>
</feature>
<evidence type="ECO:0000256" key="2">
    <source>
        <dbReference type="SAM" id="Phobius"/>
    </source>
</evidence>
<feature type="compositionally biased region" description="Low complexity" evidence="1">
    <location>
        <begin position="66"/>
        <end position="75"/>
    </location>
</feature>
<keyword evidence="2" id="KW-0812">Transmembrane</keyword>
<dbReference type="Gene3D" id="3.30.70.2390">
    <property type="match status" value="1"/>
</dbReference>
<comment type="caution">
    <text evidence="4">The sequence shown here is derived from an EMBL/GenBank/DDBJ whole genome shotgun (WGS) entry which is preliminary data.</text>
</comment>
<dbReference type="AlphaFoldDB" id="A0A2N6PHK0"/>
<protein>
    <recommendedName>
        <fullName evidence="3">LytR/CpsA/Psr regulator C-terminal domain-containing protein</fullName>
    </recommendedName>
</protein>
<feature type="region of interest" description="Disordered" evidence="1">
    <location>
        <begin position="181"/>
        <end position="202"/>
    </location>
</feature>
<evidence type="ECO:0000259" key="3">
    <source>
        <dbReference type="Pfam" id="PF13399"/>
    </source>
</evidence>
<evidence type="ECO:0000313" key="5">
    <source>
        <dbReference type="Proteomes" id="UP000235703"/>
    </source>
</evidence>
<organism evidence="4 5">
    <name type="scientific">Brevibacterium luteolum</name>
    <dbReference type="NCBI Taxonomy" id="199591"/>
    <lineage>
        <taxon>Bacteria</taxon>
        <taxon>Bacillati</taxon>
        <taxon>Actinomycetota</taxon>
        <taxon>Actinomycetes</taxon>
        <taxon>Micrococcales</taxon>
        <taxon>Brevibacteriaceae</taxon>
        <taxon>Brevibacterium</taxon>
    </lineage>
</organism>
<proteinExistence type="predicted"/>
<dbReference type="OrthoDB" id="4966791at2"/>
<keyword evidence="2" id="KW-1133">Transmembrane helix</keyword>
<name>A0A2N6PHK0_9MICO</name>
<gene>
    <name evidence="4" type="ORF">CJ198_07280</name>
</gene>
<evidence type="ECO:0000256" key="1">
    <source>
        <dbReference type="SAM" id="MobiDB-lite"/>
    </source>
</evidence>
<dbReference type="RefSeq" id="WP_102161960.1">
    <property type="nucleotide sequence ID" value="NZ_JALXLX010000004.1"/>
</dbReference>
<dbReference type="Proteomes" id="UP000235703">
    <property type="component" value="Unassembled WGS sequence"/>
</dbReference>
<sequence length="202" mass="20994">MAKYPRDEFDDLQPTGRKGAHRRGGPISQGGAIALIAVLAIAALLVVFGAFNIIRQSASNPEENVAETPAATEGAEPTEEETTDPAVDVVDKTAEVHVLNGSGVTGAAAKFREHLESNGWNVTDVGNHSTNESSSVVYYSDDEYEMQAGALAAELGVETVEKSAEFPGQVTLLITSDIAEKDLDSLGGDGDSTDGATEGTGN</sequence>
<accession>A0A2N6PHK0</accession>
<dbReference type="EMBL" id="PNFZ01000003">
    <property type="protein sequence ID" value="PMB98164.1"/>
    <property type="molecule type" value="Genomic_DNA"/>
</dbReference>
<dbReference type="InterPro" id="IPR027381">
    <property type="entry name" value="LytR/CpsA/Psr_C"/>
</dbReference>
<dbReference type="Pfam" id="PF13399">
    <property type="entry name" value="LytR_C"/>
    <property type="match status" value="1"/>
</dbReference>
<feature type="domain" description="LytR/CpsA/Psr regulator C-terminal" evidence="3">
    <location>
        <begin position="95"/>
        <end position="177"/>
    </location>
</feature>